<sequence length="350" mass="38286">MSGTLRYVAVEPGTLYAGPAILLVVLTGYARVALTRYPLSTPCRSGLQLVLLILGSLSVASAIALGDLAPAEGMNHASYGAVPFSVLVAFALFRFRLFEMKPVARSAVVQDLRGPVLVLDDDSSLADYSAAATRVWRETEHGVGRPLAEASGELADRLTLPPTDEGSAERTSLQSDDGVRHYSVSVSGASRRRDGGIAWHSILLRDIAGLEQSRWQLEKQNDRLDQVASTISHDLRNPISVVDGNVELAAVRLDEADVADELREAVLEQLQSVEVATERMRAIVDDVLTIAREGTTVEETEAVSLEDTARDAWATVDTKQATLRTDDGRVPRLDRRTRRRVRRRDPVRLR</sequence>
<keyword evidence="4" id="KW-0418">Kinase</keyword>
<dbReference type="PANTHER" id="PTHR43711">
    <property type="entry name" value="TWO-COMPONENT HISTIDINE KINASE"/>
    <property type="match status" value="1"/>
</dbReference>
<accession>A0A498KZF6</accession>
<dbReference type="InterPro" id="IPR036097">
    <property type="entry name" value="HisK_dim/P_sf"/>
</dbReference>
<evidence type="ECO:0000256" key="3">
    <source>
        <dbReference type="ARBA" id="ARBA00022679"/>
    </source>
</evidence>
<feature type="transmembrane region" description="Helical" evidence="7">
    <location>
        <begin position="15"/>
        <end position="34"/>
    </location>
</feature>
<dbReference type="EMBL" id="RDFA01000010">
    <property type="protein sequence ID" value="RXK46310.1"/>
    <property type="molecule type" value="Genomic_DNA"/>
</dbReference>
<gene>
    <name evidence="9" type="ORF">EAF64_19730</name>
</gene>
<dbReference type="OrthoDB" id="8127at2157"/>
<feature type="transmembrane region" description="Helical" evidence="7">
    <location>
        <begin position="46"/>
        <end position="65"/>
    </location>
</feature>
<evidence type="ECO:0000256" key="5">
    <source>
        <dbReference type="ARBA" id="ARBA00023012"/>
    </source>
</evidence>
<dbReference type="EC" id="2.7.13.3" evidence="2"/>
<dbReference type="Pfam" id="PF00512">
    <property type="entry name" value="HisKA"/>
    <property type="match status" value="1"/>
</dbReference>
<dbReference type="PANTHER" id="PTHR43711:SF1">
    <property type="entry name" value="HISTIDINE KINASE 1"/>
    <property type="match status" value="1"/>
</dbReference>
<dbReference type="SUPFAM" id="SSF47384">
    <property type="entry name" value="Homodimeric domain of signal transducing histidine kinase"/>
    <property type="match status" value="1"/>
</dbReference>
<evidence type="ECO:0000256" key="7">
    <source>
        <dbReference type="SAM" id="Phobius"/>
    </source>
</evidence>
<name>A0A498KZF6_9EURY</name>
<evidence type="ECO:0000256" key="2">
    <source>
        <dbReference type="ARBA" id="ARBA00012438"/>
    </source>
</evidence>
<dbReference type="CDD" id="cd00082">
    <property type="entry name" value="HisKA"/>
    <property type="match status" value="1"/>
</dbReference>
<dbReference type="AlphaFoldDB" id="A0A498KZF6"/>
<keyword evidence="10" id="KW-1185">Reference proteome</keyword>
<comment type="caution">
    <text evidence="9">The sequence shown here is derived from an EMBL/GenBank/DDBJ whole genome shotgun (WGS) entry which is preliminary data.</text>
</comment>
<keyword evidence="3" id="KW-0808">Transferase</keyword>
<keyword evidence="7" id="KW-0812">Transmembrane</keyword>
<keyword evidence="7" id="KW-0472">Membrane</keyword>
<dbReference type="RefSeq" id="WP_129070698.1">
    <property type="nucleotide sequence ID" value="NZ_RDFA01000010.1"/>
</dbReference>
<evidence type="ECO:0000256" key="1">
    <source>
        <dbReference type="ARBA" id="ARBA00000085"/>
    </source>
</evidence>
<reference evidence="9 10" key="1">
    <citation type="submission" date="2019-01" db="EMBL/GenBank/DDBJ databases">
        <title>Halorientalis sp. F13-25 a new haloarchaeum isolated from hypersaline water.</title>
        <authorList>
            <person name="Ana D.-V."/>
            <person name="Cristina S.-P."/>
            <person name="Antonio V."/>
        </authorList>
    </citation>
    <scope>NUCLEOTIDE SEQUENCE [LARGE SCALE GENOMIC DNA]</scope>
    <source>
        <strain evidence="9 10">F13-25</strain>
    </source>
</reference>
<keyword evidence="7" id="KW-1133">Transmembrane helix</keyword>
<evidence type="ECO:0000256" key="6">
    <source>
        <dbReference type="SAM" id="MobiDB-lite"/>
    </source>
</evidence>
<dbReference type="Gene3D" id="1.10.287.130">
    <property type="match status" value="1"/>
</dbReference>
<evidence type="ECO:0000259" key="8">
    <source>
        <dbReference type="SMART" id="SM00388"/>
    </source>
</evidence>
<dbReference type="Proteomes" id="UP000289691">
    <property type="component" value="Unassembled WGS sequence"/>
</dbReference>
<protein>
    <recommendedName>
        <fullName evidence="2">histidine kinase</fullName>
        <ecNumber evidence="2">2.7.13.3</ecNumber>
    </recommendedName>
</protein>
<comment type="catalytic activity">
    <reaction evidence="1">
        <text>ATP + protein L-histidine = ADP + protein N-phospho-L-histidine.</text>
        <dbReference type="EC" id="2.7.13.3"/>
    </reaction>
</comment>
<evidence type="ECO:0000313" key="10">
    <source>
        <dbReference type="Proteomes" id="UP000289691"/>
    </source>
</evidence>
<feature type="transmembrane region" description="Helical" evidence="7">
    <location>
        <begin position="77"/>
        <end position="95"/>
    </location>
</feature>
<evidence type="ECO:0000256" key="4">
    <source>
        <dbReference type="ARBA" id="ARBA00022777"/>
    </source>
</evidence>
<keyword evidence="5" id="KW-0902">Two-component regulatory system</keyword>
<dbReference type="InterPro" id="IPR050736">
    <property type="entry name" value="Sensor_HK_Regulatory"/>
</dbReference>
<proteinExistence type="predicted"/>
<evidence type="ECO:0000313" key="9">
    <source>
        <dbReference type="EMBL" id="RXK46310.1"/>
    </source>
</evidence>
<feature type="region of interest" description="Disordered" evidence="6">
    <location>
        <begin position="154"/>
        <end position="176"/>
    </location>
</feature>
<organism evidence="9 10">
    <name type="scientific">Halorientalis pallida</name>
    <dbReference type="NCBI Taxonomy" id="2479928"/>
    <lineage>
        <taxon>Archaea</taxon>
        <taxon>Methanobacteriati</taxon>
        <taxon>Methanobacteriota</taxon>
        <taxon>Stenosarchaea group</taxon>
        <taxon>Halobacteria</taxon>
        <taxon>Halobacteriales</taxon>
        <taxon>Haloarculaceae</taxon>
        <taxon>Halorientalis</taxon>
    </lineage>
</organism>
<feature type="domain" description="Signal transduction histidine kinase dimerisation/phosphoacceptor" evidence="8">
    <location>
        <begin position="223"/>
        <end position="296"/>
    </location>
</feature>
<dbReference type="GO" id="GO:0000155">
    <property type="term" value="F:phosphorelay sensor kinase activity"/>
    <property type="evidence" value="ECO:0007669"/>
    <property type="project" value="InterPro"/>
</dbReference>
<dbReference type="InterPro" id="IPR003661">
    <property type="entry name" value="HisK_dim/P_dom"/>
</dbReference>
<dbReference type="SMART" id="SM00388">
    <property type="entry name" value="HisKA"/>
    <property type="match status" value="1"/>
</dbReference>